<dbReference type="GO" id="GO:0004412">
    <property type="term" value="F:homoserine dehydrogenase activity"/>
    <property type="evidence" value="ECO:0007669"/>
    <property type="project" value="UniProtKB-EC"/>
</dbReference>
<dbReference type="PIRSF" id="PIRSF000727">
    <property type="entry name" value="ThrA"/>
    <property type="match status" value="1"/>
</dbReference>
<comment type="function">
    <text evidence="24">Bifunctional aspartate kinase and homoserine dehydrogenase that catalyzes the first and the third steps toward the synthesis of lysine, methionine and threonine from aspartate.</text>
</comment>
<feature type="domain" description="ACT" evidence="28">
    <location>
        <begin position="398"/>
        <end position="471"/>
    </location>
</feature>
<evidence type="ECO:0000256" key="3">
    <source>
        <dbReference type="ARBA" id="ARBA00004986"/>
    </source>
</evidence>
<dbReference type="SUPFAM" id="SSF55021">
    <property type="entry name" value="ACT-like"/>
    <property type="match status" value="2"/>
</dbReference>
<evidence type="ECO:0000256" key="25">
    <source>
        <dbReference type="ARBA" id="ARBA00048561"/>
    </source>
</evidence>
<sequence length="815" mass="89713">MKILKFGGTSVANAENIKRCIAIVEGKNDSTIVVVSALGGMTDLLQTTAVLASHKDSSYMQNYKTIEDRHLDAVRALIPVSNQASVLSNVIRQLNELETLLQGCFYLGELSSKTKDVIFSFGERLSSFIVSEAFKARGKNCVRIDSGNLIKTNNRYGRAVVDFEMSDRLIQDYFRENQFDIYVMPGFVAESKDKQITTLGRGGSDYTAAIVAAALHLSELEIWTDVSGIYTANPKVVKQARVIEQISFQEAMELSHFGAKVLYPSAIEPILPKKIDLYIKNTFEPESAGSRVTHCSLDDDRIVRGISNVDNIALMTLEGPGMVGVAGISKRLFEVLAKQDINVVFITQASSEHSICFAVTSMDAMRAEQVINEEFEFEISYGKVRAVSVELGMSIVAIVGNNIKSHQGVSGKMFSALGRNNINICAIAQGASERNISAVILEKDAKKALNVLHEAFFEEVVVQVNLFVMGVGNVGGKFIEQVQRQKLYLREHLKINLRLIAVANSTQMMVNPEGLSDIEVSELKAKGQVMQEGDFLRKITELNLRNSVLVDNTANETVAMSYHAYLRNSIGIVTCNKVACSSSMEYYKSLKSLSKKYSASFLYETNVGAGLPIIDTIKNLVASGDRILEIQAVLSGSLNFIFNAYDGGMPFVEVVKKAKELGYTEPNPYIDLSGVDVKRKLLILLRESGYFFEDVDIDVQSFLPHGGAAISEEGELYTALESQEDHFSQLLKAANDKGAKLRVVASFKQGKAEVGLREIDQLHPFYHLEGKDNIVLFYTDRYKEQPLLIKGAGAGAEVTASGIFADVIRIANKLN</sequence>
<dbReference type="Gene3D" id="3.40.1160.10">
    <property type="entry name" value="Acetylglutamate kinase-like"/>
    <property type="match status" value="1"/>
</dbReference>
<evidence type="ECO:0000313" key="29">
    <source>
        <dbReference type="EMBL" id="MTG97635.1"/>
    </source>
</evidence>
<comment type="caution">
    <text evidence="29">The sequence shown here is derived from an EMBL/GenBank/DDBJ whole genome shotgun (WGS) entry which is preliminary data.</text>
</comment>
<evidence type="ECO:0000256" key="1">
    <source>
        <dbReference type="ARBA" id="ARBA00001920"/>
    </source>
</evidence>
<evidence type="ECO:0000256" key="15">
    <source>
        <dbReference type="ARBA" id="ARBA00022777"/>
    </source>
</evidence>
<keyword evidence="16" id="KW-0067">ATP-binding</keyword>
<comment type="subunit">
    <text evidence="9">Homotetramer.</text>
</comment>
<dbReference type="UniPathway" id="UPA00050">
    <property type="reaction ID" value="UER00063"/>
</dbReference>
<dbReference type="InterPro" id="IPR019811">
    <property type="entry name" value="HDH_CS"/>
</dbReference>
<evidence type="ECO:0000256" key="24">
    <source>
        <dbReference type="ARBA" id="ARBA00044938"/>
    </source>
</evidence>
<keyword evidence="21" id="KW-0457">Lysine biosynthesis</keyword>
<dbReference type="Gene3D" id="3.30.360.10">
    <property type="entry name" value="Dihydrodipicolinate Reductase, domain 2"/>
    <property type="match status" value="1"/>
</dbReference>
<keyword evidence="15 29" id="KW-0418">Kinase</keyword>
<keyword evidence="30" id="KW-1185">Reference proteome</keyword>
<evidence type="ECO:0000256" key="20">
    <source>
        <dbReference type="ARBA" id="ARBA00023053"/>
    </source>
</evidence>
<keyword evidence="13" id="KW-0479">Metal-binding</keyword>
<dbReference type="EC" id="1.1.1.3" evidence="29"/>
<name>A0A6I3LNR9_9FLAO</name>
<dbReference type="SUPFAM" id="SSF55347">
    <property type="entry name" value="Glyceraldehyde-3-phosphate dehydrogenase-like, C-terminal domain"/>
    <property type="match status" value="1"/>
</dbReference>
<dbReference type="CDD" id="cd04922">
    <property type="entry name" value="ACT_AKi-HSDH-ThrA_2"/>
    <property type="match status" value="1"/>
</dbReference>
<dbReference type="InterPro" id="IPR001048">
    <property type="entry name" value="Asp/Glu/Uridylate_kinase"/>
</dbReference>
<comment type="catalytic activity">
    <reaction evidence="25">
        <text>L-aspartate + ATP = 4-phospho-L-aspartate + ADP</text>
        <dbReference type="Rhea" id="RHEA:23776"/>
        <dbReference type="ChEBI" id="CHEBI:29991"/>
        <dbReference type="ChEBI" id="CHEBI:30616"/>
        <dbReference type="ChEBI" id="CHEBI:57535"/>
        <dbReference type="ChEBI" id="CHEBI:456216"/>
        <dbReference type="EC" id="2.7.2.4"/>
    </reaction>
    <physiologicalReaction direction="left-to-right" evidence="25">
        <dbReference type="Rhea" id="RHEA:23777"/>
    </physiologicalReaction>
</comment>
<dbReference type="GO" id="GO:0050661">
    <property type="term" value="F:NADP binding"/>
    <property type="evidence" value="ECO:0007669"/>
    <property type="project" value="InterPro"/>
</dbReference>
<dbReference type="InterPro" id="IPR036393">
    <property type="entry name" value="AceGlu_kinase-like_sf"/>
</dbReference>
<dbReference type="NCBIfam" id="NF006959">
    <property type="entry name" value="PRK09436.1"/>
    <property type="match status" value="1"/>
</dbReference>
<dbReference type="Proteomes" id="UP000438760">
    <property type="component" value="Unassembled WGS sequence"/>
</dbReference>
<keyword evidence="20" id="KW-0915">Sodium</keyword>
<dbReference type="CDD" id="cd04243">
    <property type="entry name" value="AAK_AK-HSDH-like"/>
    <property type="match status" value="1"/>
</dbReference>
<dbReference type="CDD" id="cd04921">
    <property type="entry name" value="ACT_AKi-HSDH-ThrA-like_1"/>
    <property type="match status" value="1"/>
</dbReference>
<evidence type="ECO:0000313" key="30">
    <source>
        <dbReference type="Proteomes" id="UP000438760"/>
    </source>
</evidence>
<dbReference type="PROSITE" id="PS00324">
    <property type="entry name" value="ASPARTOKINASE"/>
    <property type="match status" value="1"/>
</dbReference>
<dbReference type="Pfam" id="PF22468">
    <property type="entry name" value="ACT_9"/>
    <property type="match status" value="2"/>
</dbReference>
<dbReference type="FunFam" id="3.30.360.10:FF:000006">
    <property type="entry name" value="Bifunctional aspartokinase/homoserine dehydrogenase"/>
    <property type="match status" value="1"/>
</dbReference>
<evidence type="ECO:0000256" key="23">
    <source>
        <dbReference type="ARBA" id="ARBA00023268"/>
    </source>
</evidence>
<comment type="catalytic activity">
    <reaction evidence="27">
        <text>L-homoserine + NAD(+) = L-aspartate 4-semialdehyde + NADH + H(+)</text>
        <dbReference type="Rhea" id="RHEA:15757"/>
        <dbReference type="ChEBI" id="CHEBI:15378"/>
        <dbReference type="ChEBI" id="CHEBI:57476"/>
        <dbReference type="ChEBI" id="CHEBI:57540"/>
        <dbReference type="ChEBI" id="CHEBI:57945"/>
        <dbReference type="ChEBI" id="CHEBI:537519"/>
        <dbReference type="EC" id="1.1.1.3"/>
    </reaction>
    <physiologicalReaction direction="right-to-left" evidence="27">
        <dbReference type="Rhea" id="RHEA:15759"/>
    </physiologicalReaction>
</comment>
<gene>
    <name evidence="29" type="primary">thrA</name>
    <name evidence="29" type="ORF">GJV76_05705</name>
</gene>
<dbReference type="InterPro" id="IPR042199">
    <property type="entry name" value="AsparK_Bifunc_asparK/hSer_DH"/>
</dbReference>
<comment type="pathway">
    <text evidence="3">Amino-acid biosynthesis; L-methionine biosynthesis via de novo pathway; L-homoserine from L-aspartate: step 1/3.</text>
</comment>
<comment type="pathway">
    <text evidence="5">Amino-acid biosynthesis; L-methionine biosynthesis via de novo pathway; L-homoserine from L-aspartate: step 3/3.</text>
</comment>
<dbReference type="Pfam" id="PF03447">
    <property type="entry name" value="NAD_binding_3"/>
    <property type="match status" value="1"/>
</dbReference>
<keyword evidence="11 29" id="KW-0808">Transferase</keyword>
<keyword evidence="12" id="KW-0791">Threonine biosynthesis</keyword>
<evidence type="ECO:0000256" key="13">
    <source>
        <dbReference type="ARBA" id="ARBA00022723"/>
    </source>
</evidence>
<dbReference type="InterPro" id="IPR001342">
    <property type="entry name" value="HDH_cat"/>
</dbReference>
<evidence type="ECO:0000256" key="19">
    <source>
        <dbReference type="ARBA" id="ARBA00023027"/>
    </source>
</evidence>
<dbReference type="InterPro" id="IPR045865">
    <property type="entry name" value="ACT-like_dom_sf"/>
</dbReference>
<protein>
    <submittedName>
        <fullName evidence="29">Bifunctional aspartate kinase/homoserine dehydrogenase I</fullName>
        <ecNumber evidence="29">1.1.1.3</ecNumber>
        <ecNumber evidence="29">2.7.2.4</ecNumber>
    </submittedName>
</protein>
<evidence type="ECO:0000256" key="14">
    <source>
        <dbReference type="ARBA" id="ARBA00022741"/>
    </source>
</evidence>
<comment type="cofactor">
    <cofactor evidence="1">
        <name>a metal cation</name>
        <dbReference type="ChEBI" id="CHEBI:25213"/>
    </cofactor>
</comment>
<organism evidence="29 30">
    <name type="scientific">Myroides albus</name>
    <dbReference type="NCBI Taxonomy" id="2562892"/>
    <lineage>
        <taxon>Bacteria</taxon>
        <taxon>Pseudomonadati</taxon>
        <taxon>Bacteroidota</taxon>
        <taxon>Flavobacteriia</taxon>
        <taxon>Flavobacteriales</taxon>
        <taxon>Flavobacteriaceae</taxon>
        <taxon>Myroides</taxon>
    </lineage>
</organism>
<dbReference type="InterPro" id="IPR002912">
    <property type="entry name" value="ACT_dom"/>
</dbReference>
<dbReference type="GO" id="GO:0009090">
    <property type="term" value="P:homoserine biosynthetic process"/>
    <property type="evidence" value="ECO:0007669"/>
    <property type="project" value="UniProtKB-ARBA"/>
</dbReference>
<evidence type="ECO:0000256" key="16">
    <source>
        <dbReference type="ARBA" id="ARBA00022840"/>
    </source>
</evidence>
<dbReference type="InterPro" id="IPR011147">
    <property type="entry name" value="Bifunc_Aspkin/hSer_DH"/>
</dbReference>
<accession>A0A6I3LNR9</accession>
<comment type="similarity">
    <text evidence="8">In the N-terminal section; belongs to the aspartokinase family.</text>
</comment>
<dbReference type="InterPro" id="IPR054352">
    <property type="entry name" value="ACT_Aspartokinase"/>
</dbReference>
<comment type="pathway">
    <text evidence="6">Amino-acid biosynthesis; L-threonine biosynthesis; L-threonine from L-aspartate: step 1/5.</text>
</comment>
<keyword evidence="19" id="KW-0520">NAD</keyword>
<keyword evidence="10" id="KW-0028">Amino-acid biosynthesis</keyword>
<dbReference type="GO" id="GO:0046872">
    <property type="term" value="F:metal ion binding"/>
    <property type="evidence" value="ECO:0007669"/>
    <property type="project" value="UniProtKB-KW"/>
</dbReference>
<evidence type="ECO:0000256" key="26">
    <source>
        <dbReference type="ARBA" id="ARBA00048841"/>
    </source>
</evidence>
<dbReference type="PANTHER" id="PTHR43070:SF3">
    <property type="entry name" value="HOMOSERINE DEHYDROGENASE"/>
    <property type="match status" value="1"/>
</dbReference>
<evidence type="ECO:0000256" key="12">
    <source>
        <dbReference type="ARBA" id="ARBA00022697"/>
    </source>
</evidence>
<comment type="pathway">
    <text evidence="4">Amino-acid biosynthesis; L-threonine biosynthesis; L-threonine from L-aspartate: step 3/5.</text>
</comment>
<dbReference type="InterPro" id="IPR018042">
    <property type="entry name" value="Aspartate_kinase_CS"/>
</dbReference>
<dbReference type="FunFam" id="3.30.2130.10:FF:000001">
    <property type="entry name" value="Bifunctional aspartokinase/homoserine dehydrogenase"/>
    <property type="match status" value="1"/>
</dbReference>
<dbReference type="InterPro" id="IPR036291">
    <property type="entry name" value="NAD(P)-bd_dom_sf"/>
</dbReference>
<evidence type="ECO:0000256" key="8">
    <source>
        <dbReference type="ARBA" id="ARBA00010046"/>
    </source>
</evidence>
<dbReference type="UniPathway" id="UPA00051">
    <property type="reaction ID" value="UER00462"/>
</dbReference>
<dbReference type="Gene3D" id="1.20.120.1320">
    <property type="entry name" value="Aspartokinase, catalytic domain"/>
    <property type="match status" value="1"/>
</dbReference>
<dbReference type="SUPFAM" id="SSF53633">
    <property type="entry name" value="Carbamate kinase-like"/>
    <property type="match status" value="1"/>
</dbReference>
<evidence type="ECO:0000256" key="17">
    <source>
        <dbReference type="ARBA" id="ARBA00022857"/>
    </source>
</evidence>
<dbReference type="RefSeq" id="WP_155091680.1">
    <property type="nucleotide sequence ID" value="NZ_WMJX01000008.1"/>
</dbReference>
<dbReference type="EMBL" id="WMJX01000008">
    <property type="protein sequence ID" value="MTG97635.1"/>
    <property type="molecule type" value="Genomic_DNA"/>
</dbReference>
<evidence type="ECO:0000256" key="22">
    <source>
        <dbReference type="ARBA" id="ARBA00023167"/>
    </source>
</evidence>
<evidence type="ECO:0000256" key="27">
    <source>
        <dbReference type="ARBA" id="ARBA00049031"/>
    </source>
</evidence>
<evidence type="ECO:0000256" key="2">
    <source>
        <dbReference type="ARBA" id="ARBA00004766"/>
    </source>
</evidence>
<comment type="catalytic activity">
    <reaction evidence="26">
        <text>L-homoserine + NADP(+) = L-aspartate 4-semialdehyde + NADPH + H(+)</text>
        <dbReference type="Rhea" id="RHEA:15761"/>
        <dbReference type="ChEBI" id="CHEBI:15378"/>
        <dbReference type="ChEBI" id="CHEBI:57476"/>
        <dbReference type="ChEBI" id="CHEBI:57783"/>
        <dbReference type="ChEBI" id="CHEBI:58349"/>
        <dbReference type="ChEBI" id="CHEBI:537519"/>
        <dbReference type="EC" id="1.1.1.3"/>
    </reaction>
    <physiologicalReaction direction="right-to-left" evidence="26">
        <dbReference type="Rhea" id="RHEA:15763"/>
    </physiologicalReaction>
</comment>
<dbReference type="GO" id="GO:0009088">
    <property type="term" value="P:threonine biosynthetic process"/>
    <property type="evidence" value="ECO:0007669"/>
    <property type="project" value="UniProtKB-UniPathway"/>
</dbReference>
<keyword evidence="23" id="KW-0511">Multifunctional enzyme</keyword>
<dbReference type="PROSITE" id="PS01042">
    <property type="entry name" value="HOMOSER_DHGENASE"/>
    <property type="match status" value="1"/>
</dbReference>
<proteinExistence type="inferred from homology"/>
<keyword evidence="18 29" id="KW-0560">Oxidoreductase</keyword>
<dbReference type="OrthoDB" id="9799110at2"/>
<keyword evidence="14" id="KW-0547">Nucleotide-binding</keyword>
<dbReference type="NCBIfam" id="TIGR00657">
    <property type="entry name" value="asp_kinases"/>
    <property type="match status" value="1"/>
</dbReference>
<evidence type="ECO:0000256" key="7">
    <source>
        <dbReference type="ARBA" id="ARBA00007952"/>
    </source>
</evidence>
<dbReference type="Pfam" id="PF00742">
    <property type="entry name" value="Homoserine_dh"/>
    <property type="match status" value="1"/>
</dbReference>
<evidence type="ECO:0000256" key="18">
    <source>
        <dbReference type="ARBA" id="ARBA00023002"/>
    </source>
</evidence>
<dbReference type="GO" id="GO:0009086">
    <property type="term" value="P:methionine biosynthetic process"/>
    <property type="evidence" value="ECO:0007669"/>
    <property type="project" value="UniProtKB-KW"/>
</dbReference>
<evidence type="ECO:0000256" key="4">
    <source>
        <dbReference type="ARBA" id="ARBA00005056"/>
    </source>
</evidence>
<dbReference type="Gene3D" id="3.40.50.720">
    <property type="entry name" value="NAD(P)-binding Rossmann-like Domain"/>
    <property type="match status" value="1"/>
</dbReference>
<dbReference type="InterPro" id="IPR005106">
    <property type="entry name" value="Asp/hSer_DH_NAD-bd"/>
</dbReference>
<evidence type="ECO:0000256" key="11">
    <source>
        <dbReference type="ARBA" id="ARBA00022679"/>
    </source>
</evidence>
<dbReference type="GO" id="GO:0005524">
    <property type="term" value="F:ATP binding"/>
    <property type="evidence" value="ECO:0007669"/>
    <property type="project" value="UniProtKB-KW"/>
</dbReference>
<evidence type="ECO:0000259" key="28">
    <source>
        <dbReference type="PROSITE" id="PS51671"/>
    </source>
</evidence>
<comment type="pathway">
    <text evidence="2">Amino-acid biosynthesis; L-lysine biosynthesis via DAP pathway; (S)-tetrahydrodipicolinate from L-aspartate: step 1/4.</text>
</comment>
<keyword evidence="17" id="KW-0521">NADP</keyword>
<dbReference type="InterPro" id="IPR049638">
    <property type="entry name" value="AK-HD"/>
</dbReference>
<comment type="similarity">
    <text evidence="7">In the C-terminal section; belongs to the homoserine dehydrogenase family.</text>
</comment>
<evidence type="ECO:0000256" key="10">
    <source>
        <dbReference type="ARBA" id="ARBA00022605"/>
    </source>
</evidence>
<reference evidence="29 30" key="1">
    <citation type="submission" date="2019-11" db="EMBL/GenBank/DDBJ databases">
        <title>Genome of Strain BIT-d1.</title>
        <authorList>
            <person name="Yang Y."/>
        </authorList>
    </citation>
    <scope>NUCLEOTIDE SEQUENCE [LARGE SCALE GENOMIC DNA]</scope>
    <source>
        <strain evidence="29 30">BIT-d1</strain>
    </source>
</reference>
<dbReference type="InterPro" id="IPR001341">
    <property type="entry name" value="Asp_kinase"/>
</dbReference>
<dbReference type="Gene3D" id="3.30.2130.10">
    <property type="entry name" value="VC0802-like"/>
    <property type="match status" value="1"/>
</dbReference>
<dbReference type="GO" id="GO:0009089">
    <property type="term" value="P:lysine biosynthetic process via diaminopimelate"/>
    <property type="evidence" value="ECO:0007669"/>
    <property type="project" value="UniProtKB-UniPathway"/>
</dbReference>
<dbReference type="AlphaFoldDB" id="A0A6I3LNR9"/>
<dbReference type="PANTHER" id="PTHR43070">
    <property type="match status" value="1"/>
</dbReference>
<evidence type="ECO:0000256" key="6">
    <source>
        <dbReference type="ARBA" id="ARBA00005139"/>
    </source>
</evidence>
<dbReference type="Pfam" id="PF00696">
    <property type="entry name" value="AA_kinase"/>
    <property type="match status" value="1"/>
</dbReference>
<evidence type="ECO:0000256" key="9">
    <source>
        <dbReference type="ARBA" id="ARBA00011881"/>
    </source>
</evidence>
<dbReference type="GO" id="GO:0004072">
    <property type="term" value="F:aspartate kinase activity"/>
    <property type="evidence" value="ECO:0007669"/>
    <property type="project" value="UniProtKB-EC"/>
</dbReference>
<keyword evidence="22" id="KW-0486">Methionine biosynthesis</keyword>
<dbReference type="EC" id="2.7.2.4" evidence="29"/>
<dbReference type="SUPFAM" id="SSF51735">
    <property type="entry name" value="NAD(P)-binding Rossmann-fold domains"/>
    <property type="match status" value="1"/>
</dbReference>
<evidence type="ECO:0000256" key="5">
    <source>
        <dbReference type="ARBA" id="ARBA00005062"/>
    </source>
</evidence>
<dbReference type="UniPathway" id="UPA00034">
    <property type="reaction ID" value="UER00015"/>
</dbReference>
<evidence type="ECO:0000256" key="21">
    <source>
        <dbReference type="ARBA" id="ARBA00023154"/>
    </source>
</evidence>
<dbReference type="PROSITE" id="PS51671">
    <property type="entry name" value="ACT"/>
    <property type="match status" value="1"/>
</dbReference>